<dbReference type="Proteomes" id="UP000233778">
    <property type="component" value="Chromosome"/>
</dbReference>
<proteinExistence type="predicted"/>
<feature type="region of interest" description="Disordered" evidence="1">
    <location>
        <begin position="150"/>
        <end position="184"/>
    </location>
</feature>
<reference evidence="4 5" key="1">
    <citation type="journal article" date="2013" name="Genome Announc.">
        <title>Draft genome sequence of Serratia sp. strain ATCC 39006, a model bacterium for analysis of the biosynthesis and regulation of prodigiosin, a carbapenem, and gas vesicles.</title>
        <authorList>
            <person name="Fineran P.C."/>
            <person name="Iglesias Cans M.C."/>
            <person name="Ramsay J.P."/>
            <person name="Wilf N.M."/>
            <person name="Cossyleon D."/>
            <person name="McNeil M.B."/>
            <person name="Williamson N.R."/>
            <person name="Monson R.E."/>
            <person name="Becher S.A."/>
            <person name="Stanton J.A."/>
            <person name="Brugger K."/>
            <person name="Brown S.D."/>
            <person name="Salmond G.P."/>
        </authorList>
    </citation>
    <scope>NUCLEOTIDE SEQUENCE [LARGE SCALE GENOMIC DNA]</scope>
    <source>
        <strain evidence="4">ATCC 39006</strain>
        <strain evidence="5">ATCC 39006 / SC 11482</strain>
    </source>
</reference>
<accession>A0A2I5T196</accession>
<reference evidence="3 6" key="3">
    <citation type="submission" date="2017-11" db="EMBL/GenBank/DDBJ databases">
        <title>Complete genome sequence of Serratia sp. ATCC 39006 LacA.</title>
        <authorList>
            <person name="Hampton H.G."/>
            <person name="Jackson S.A."/>
            <person name="Jauregui R."/>
            <person name="Poulter G.T.M."/>
            <person name="Salmond G.P.C."/>
            <person name="Fineran P.C."/>
        </authorList>
    </citation>
    <scope>NUCLEOTIDE SEQUENCE [LARGE SCALE GENOMIC DNA]</scope>
    <source>
        <strain evidence="3 6">ATCC 39006</strain>
    </source>
</reference>
<dbReference type="EMBL" id="CP025084">
    <property type="protein sequence ID" value="AUH02665.1"/>
    <property type="molecule type" value="Genomic_DNA"/>
</dbReference>
<reference evidence="4" key="2">
    <citation type="submission" date="2013-09" db="EMBL/GenBank/DDBJ databases">
        <authorList>
            <person name="Wang G."/>
            <person name="Yang Y."/>
            <person name="Su Y."/>
        </authorList>
    </citation>
    <scope>NUCLEOTIDE SEQUENCE</scope>
    <source>
        <strain evidence="4">ATCC 39006</strain>
    </source>
</reference>
<dbReference type="KEGG" id="sera:Ser39006_000035"/>
<dbReference type="OrthoDB" id="5573966at2"/>
<name>A0A2I5T196_SERS3</name>
<dbReference type="KEGG" id="serq:CWC46_00035"/>
<feature type="signal peptide" evidence="2">
    <location>
        <begin position="1"/>
        <end position="20"/>
    </location>
</feature>
<dbReference type="RefSeq" id="WP_021014245.1">
    <property type="nucleotide sequence ID" value="NZ_CP025084.1"/>
</dbReference>
<feature type="compositionally biased region" description="Polar residues" evidence="1">
    <location>
        <begin position="151"/>
        <end position="175"/>
    </location>
</feature>
<dbReference type="AlphaFoldDB" id="A0A2I5T196"/>
<reference evidence="4" key="4">
    <citation type="submission" date="2017-11" db="EMBL/GenBank/DDBJ databases">
        <title>Complete genome sequence of Serratia sp. ATCC 39006.</title>
        <authorList>
            <person name="Hampton H.G."/>
            <person name="Jackson S.A."/>
            <person name="Jauregui R."/>
            <person name="Poulter G.T.M."/>
            <person name="Salmond G.P.C."/>
            <person name="Fineran P.C."/>
        </authorList>
    </citation>
    <scope>NUCLEOTIDE SEQUENCE</scope>
    <source>
        <strain evidence="4">ATCC 39006</strain>
    </source>
</reference>
<sequence>MKKNCAVVGIVLLTSAELTGCVSTPTAPTVMSLPGNGKSYEQFQADDAVCKNTAYRSLNGEANTANNQSIGTAAAGAAIGTAAGALLGAASGAPRGTANGVAVGAASGLLIGSAIAGGNGERTQSTLQDQFDTIYMQCMYAKGEKIPQAYSWDQPSNTSDVPPDYNSSEYDNSASAVPPDYHPQ</sequence>
<keyword evidence="2" id="KW-0732">Signal</keyword>
<organism evidence="4 5">
    <name type="scientific">Serratia sp. (strain ATCC 39006)</name>
    <name type="common">Prodigiosinella confusarubida</name>
    <dbReference type="NCBI Taxonomy" id="104623"/>
    <lineage>
        <taxon>Bacteria</taxon>
        <taxon>Pseudomonadati</taxon>
        <taxon>Pseudomonadota</taxon>
        <taxon>Gammaproteobacteria</taxon>
        <taxon>Enterobacterales</taxon>
        <taxon>Pectobacteriaceae</taxon>
        <taxon>Prodigiosinella</taxon>
    </lineage>
</organism>
<evidence type="ECO:0000256" key="2">
    <source>
        <dbReference type="SAM" id="SignalP"/>
    </source>
</evidence>
<gene>
    <name evidence="3" type="ORF">CWC46_00035</name>
    <name evidence="4" type="ORF">Ser39006_000035</name>
</gene>
<evidence type="ECO:0000256" key="1">
    <source>
        <dbReference type="SAM" id="MobiDB-lite"/>
    </source>
</evidence>
<dbReference type="STRING" id="104623.Ser39006_00973"/>
<protein>
    <submittedName>
        <fullName evidence="4">Glycine zipper family protein</fullName>
    </submittedName>
</protein>
<evidence type="ECO:0000313" key="5">
    <source>
        <dbReference type="Proteomes" id="UP000017700"/>
    </source>
</evidence>
<dbReference type="EMBL" id="CP025085">
    <property type="protein sequence ID" value="AUG98350.1"/>
    <property type="molecule type" value="Genomic_DNA"/>
</dbReference>
<evidence type="ECO:0000313" key="4">
    <source>
        <dbReference type="EMBL" id="AUH02665.1"/>
    </source>
</evidence>
<evidence type="ECO:0000313" key="3">
    <source>
        <dbReference type="EMBL" id="AUG98350.1"/>
    </source>
</evidence>
<feature type="chain" id="PRO_5036041040" evidence="2">
    <location>
        <begin position="21"/>
        <end position="184"/>
    </location>
</feature>
<dbReference type="Proteomes" id="UP000017700">
    <property type="component" value="Chromosome"/>
</dbReference>
<evidence type="ECO:0000313" key="6">
    <source>
        <dbReference type="Proteomes" id="UP000233778"/>
    </source>
</evidence>
<keyword evidence="5" id="KW-1185">Reference proteome</keyword>